<dbReference type="PANTHER" id="PTHR22898">
    <property type="entry name" value="UNCHARACTERIZED GLYCOSOL TRANSFERASE-RELATED"/>
    <property type="match status" value="1"/>
</dbReference>
<dbReference type="InterPro" id="IPR052501">
    <property type="entry name" value="Alpha-1-2_FucT"/>
</dbReference>
<evidence type="ECO:0000256" key="1">
    <source>
        <dbReference type="ARBA" id="ARBA00022676"/>
    </source>
</evidence>
<dbReference type="GO" id="GO:0008107">
    <property type="term" value="F:galactoside 2-alpha-L-fucosyltransferase activity"/>
    <property type="evidence" value="ECO:0007669"/>
    <property type="project" value="InterPro"/>
</dbReference>
<dbReference type="AlphaFoldDB" id="A0AAF3F156"/>
<name>A0AAF3F156_9BILA</name>
<dbReference type="WBParaSite" id="MBELARI_LOCUS20257">
    <property type="protein sequence ID" value="MBELARI_LOCUS20257"/>
    <property type="gene ID" value="MBELARI_LOCUS20257"/>
</dbReference>
<dbReference type="CDD" id="cd11301">
    <property type="entry name" value="Fut1_Fut2_like"/>
    <property type="match status" value="1"/>
</dbReference>
<proteinExistence type="predicted"/>
<keyword evidence="1" id="KW-0328">Glycosyltransferase</keyword>
<feature type="compositionally biased region" description="Low complexity" evidence="3">
    <location>
        <begin position="447"/>
        <end position="458"/>
    </location>
</feature>
<accession>A0AAF3F156</accession>
<evidence type="ECO:0000256" key="2">
    <source>
        <dbReference type="ARBA" id="ARBA00022679"/>
    </source>
</evidence>
<evidence type="ECO:0000313" key="5">
    <source>
        <dbReference type="Proteomes" id="UP000887575"/>
    </source>
</evidence>
<keyword evidence="2" id="KW-0808">Transferase</keyword>
<dbReference type="GO" id="GO:0005975">
    <property type="term" value="P:carbohydrate metabolic process"/>
    <property type="evidence" value="ECO:0007669"/>
    <property type="project" value="InterPro"/>
</dbReference>
<reference evidence="6" key="1">
    <citation type="submission" date="2024-02" db="UniProtKB">
        <authorList>
            <consortium name="WormBaseParasite"/>
        </authorList>
    </citation>
    <scope>IDENTIFICATION</scope>
</reference>
<keyword evidence="4" id="KW-1133">Transmembrane helix</keyword>
<organism evidence="5 6">
    <name type="scientific">Mesorhabditis belari</name>
    <dbReference type="NCBI Taxonomy" id="2138241"/>
    <lineage>
        <taxon>Eukaryota</taxon>
        <taxon>Metazoa</taxon>
        <taxon>Ecdysozoa</taxon>
        <taxon>Nematoda</taxon>
        <taxon>Chromadorea</taxon>
        <taxon>Rhabditida</taxon>
        <taxon>Rhabditina</taxon>
        <taxon>Rhabditomorpha</taxon>
        <taxon>Rhabditoidea</taxon>
        <taxon>Rhabditidae</taxon>
        <taxon>Mesorhabditinae</taxon>
        <taxon>Mesorhabditis</taxon>
    </lineage>
</organism>
<keyword evidence="5" id="KW-1185">Reference proteome</keyword>
<feature type="region of interest" description="Disordered" evidence="3">
    <location>
        <begin position="447"/>
        <end position="467"/>
    </location>
</feature>
<keyword evidence="4" id="KW-0812">Transmembrane</keyword>
<evidence type="ECO:0000256" key="3">
    <source>
        <dbReference type="SAM" id="MobiDB-lite"/>
    </source>
</evidence>
<feature type="transmembrane region" description="Helical" evidence="4">
    <location>
        <begin position="21"/>
        <end position="41"/>
    </location>
</feature>
<dbReference type="Pfam" id="PF01531">
    <property type="entry name" value="Glyco_transf_11"/>
    <property type="match status" value="1"/>
</dbReference>
<dbReference type="Proteomes" id="UP000887575">
    <property type="component" value="Unassembled WGS sequence"/>
</dbReference>
<evidence type="ECO:0008006" key="7">
    <source>
        <dbReference type="Google" id="ProtNLM"/>
    </source>
</evidence>
<sequence length="467" mass="53953">MITGWKNSRHPIPTFTPRLPPRHCCGLALVVALFCLFYLFFTQNDSTETENSQPYHLPPRLPVLREVLKSDEWESDEGESVFKKNETKDVEVEAKKLLTSFAKTKLTKSTPMSGPMSGLKSESEANCSLKFLFADFHASKYGGGVGNFMFEWISFLGIAKTVNRIPALHVRNDMVALMLKWQKRFPNILDTTSIKLLRSEVDVEFPYSGCCRYKSPKKIYKKYANATNVFSRMVYMQSYFYFNTAFTRDELVDLLRFHDDDKKVARLELVEAKYNINSTHNVCVHIRRGDFVRSTLHQHSTEEFTAESIRFGVEYAKTQTNRTVTAVLLGNDLPWEKKLIQTLGDLPYPVLAAKQNPDHWPPHIDWIFAQIYCDTVILTASASTYGWWLGYLSRGDQVLYNAIYSKKNGVEREMDEEKFWPKHWQKIHQDAQTKKISIVKTTTMRTMRTTTTTTTTTKPKPKPKKRA</sequence>
<dbReference type="GO" id="GO:0016020">
    <property type="term" value="C:membrane"/>
    <property type="evidence" value="ECO:0007669"/>
    <property type="project" value="InterPro"/>
</dbReference>
<protein>
    <recommendedName>
        <fullName evidence="7">L-Fucosyltransferase</fullName>
    </recommendedName>
</protein>
<keyword evidence="4" id="KW-0472">Membrane</keyword>
<evidence type="ECO:0000313" key="6">
    <source>
        <dbReference type="WBParaSite" id="MBELARI_LOCUS20257"/>
    </source>
</evidence>
<dbReference type="InterPro" id="IPR002516">
    <property type="entry name" value="Glyco_trans_11"/>
</dbReference>
<evidence type="ECO:0000256" key="4">
    <source>
        <dbReference type="SAM" id="Phobius"/>
    </source>
</evidence>
<dbReference type="PANTHER" id="PTHR22898:SF3">
    <property type="entry name" value="ALPHA-1,2-FUCOSYLTRANSFERASE-RELATED"/>
    <property type="match status" value="1"/>
</dbReference>